<gene>
    <name evidence="1" type="ORF">K435DRAFT_698750</name>
</gene>
<evidence type="ECO:0000313" key="2">
    <source>
        <dbReference type="Proteomes" id="UP000297245"/>
    </source>
</evidence>
<protein>
    <submittedName>
        <fullName evidence="1">Uncharacterized protein</fullName>
    </submittedName>
</protein>
<reference evidence="1 2" key="1">
    <citation type="journal article" date="2019" name="Nat. Ecol. Evol.">
        <title>Megaphylogeny resolves global patterns of mushroom evolution.</title>
        <authorList>
            <person name="Varga T."/>
            <person name="Krizsan K."/>
            <person name="Foldi C."/>
            <person name="Dima B."/>
            <person name="Sanchez-Garcia M."/>
            <person name="Sanchez-Ramirez S."/>
            <person name="Szollosi G.J."/>
            <person name="Szarkandi J.G."/>
            <person name="Papp V."/>
            <person name="Albert L."/>
            <person name="Andreopoulos W."/>
            <person name="Angelini C."/>
            <person name="Antonin V."/>
            <person name="Barry K.W."/>
            <person name="Bougher N.L."/>
            <person name="Buchanan P."/>
            <person name="Buyck B."/>
            <person name="Bense V."/>
            <person name="Catcheside P."/>
            <person name="Chovatia M."/>
            <person name="Cooper J."/>
            <person name="Damon W."/>
            <person name="Desjardin D."/>
            <person name="Finy P."/>
            <person name="Geml J."/>
            <person name="Haridas S."/>
            <person name="Hughes K."/>
            <person name="Justo A."/>
            <person name="Karasinski D."/>
            <person name="Kautmanova I."/>
            <person name="Kiss B."/>
            <person name="Kocsube S."/>
            <person name="Kotiranta H."/>
            <person name="LaButti K.M."/>
            <person name="Lechner B.E."/>
            <person name="Liimatainen K."/>
            <person name="Lipzen A."/>
            <person name="Lukacs Z."/>
            <person name="Mihaltcheva S."/>
            <person name="Morgado L.N."/>
            <person name="Niskanen T."/>
            <person name="Noordeloos M.E."/>
            <person name="Ohm R.A."/>
            <person name="Ortiz-Santana B."/>
            <person name="Ovrebo C."/>
            <person name="Racz N."/>
            <person name="Riley R."/>
            <person name="Savchenko A."/>
            <person name="Shiryaev A."/>
            <person name="Soop K."/>
            <person name="Spirin V."/>
            <person name="Szebenyi C."/>
            <person name="Tomsovsky M."/>
            <person name="Tulloss R.E."/>
            <person name="Uehling J."/>
            <person name="Grigoriev I.V."/>
            <person name="Vagvolgyi C."/>
            <person name="Papp T."/>
            <person name="Martin F.M."/>
            <person name="Miettinen O."/>
            <person name="Hibbett D.S."/>
            <person name="Nagy L.G."/>
        </authorList>
    </citation>
    <scope>NUCLEOTIDE SEQUENCE [LARGE SCALE GENOMIC DNA]</scope>
    <source>
        <strain evidence="1 2">CBS 962.96</strain>
    </source>
</reference>
<keyword evidence="2" id="KW-1185">Reference proteome</keyword>
<accession>A0A4V4HBF6</accession>
<dbReference type="EMBL" id="ML180087">
    <property type="protein sequence ID" value="THU79055.1"/>
    <property type="molecule type" value="Genomic_DNA"/>
</dbReference>
<dbReference type="Proteomes" id="UP000297245">
    <property type="component" value="Unassembled WGS sequence"/>
</dbReference>
<dbReference type="InterPro" id="IPR027417">
    <property type="entry name" value="P-loop_NTPase"/>
</dbReference>
<evidence type="ECO:0000313" key="1">
    <source>
        <dbReference type="EMBL" id="THU79055.1"/>
    </source>
</evidence>
<organism evidence="1 2">
    <name type="scientific">Dendrothele bispora (strain CBS 962.96)</name>
    <dbReference type="NCBI Taxonomy" id="1314807"/>
    <lineage>
        <taxon>Eukaryota</taxon>
        <taxon>Fungi</taxon>
        <taxon>Dikarya</taxon>
        <taxon>Basidiomycota</taxon>
        <taxon>Agaricomycotina</taxon>
        <taxon>Agaricomycetes</taxon>
        <taxon>Agaricomycetidae</taxon>
        <taxon>Agaricales</taxon>
        <taxon>Agaricales incertae sedis</taxon>
        <taxon>Dendrothele</taxon>
    </lineage>
</organism>
<feature type="non-terminal residue" evidence="1">
    <location>
        <position position="1"/>
    </location>
</feature>
<dbReference type="AlphaFoldDB" id="A0A4V4HBF6"/>
<name>A0A4V4HBF6_DENBC</name>
<proteinExistence type="predicted"/>
<sequence>NIRKRTKYILWKFMQANRARLSTLTQATDTTNIRLVSAAVKETILQKSGIL</sequence>
<dbReference type="OrthoDB" id="5817230at2759"/>
<dbReference type="Gene3D" id="3.40.50.300">
    <property type="entry name" value="P-loop containing nucleotide triphosphate hydrolases"/>
    <property type="match status" value="1"/>
</dbReference>